<sequence length="217" mass="25361">MIILKKLKITQDSNTNLTIGLTTTENELMRIKQELKSEKEKNDNLEEKHKIAHDINTTLTIKLATTEKELKRIKQELKSEKVKNDNLQSELKLTIEKLKVTQDSNTNLTVKLSTFQKELKATQVFNSDLQAKITTAKNELKEFKIKIEALEKDVKILNKQRIKGEERKIALEKLSHGYRELQETLNKINQEKFIEETKKHKDILEKAEESLNDYEEC</sequence>
<gene>
    <name evidence="2" type="ORF">GMARGA_LOCUS28944</name>
</gene>
<feature type="coiled-coil region" evidence="1">
    <location>
        <begin position="126"/>
        <end position="191"/>
    </location>
</feature>
<name>A0ABN7WBF4_GIGMA</name>
<keyword evidence="1" id="KW-0175">Coiled coil</keyword>
<organism evidence="2 3">
    <name type="scientific">Gigaspora margarita</name>
    <dbReference type="NCBI Taxonomy" id="4874"/>
    <lineage>
        <taxon>Eukaryota</taxon>
        <taxon>Fungi</taxon>
        <taxon>Fungi incertae sedis</taxon>
        <taxon>Mucoromycota</taxon>
        <taxon>Glomeromycotina</taxon>
        <taxon>Glomeromycetes</taxon>
        <taxon>Diversisporales</taxon>
        <taxon>Gigasporaceae</taxon>
        <taxon>Gigaspora</taxon>
    </lineage>
</organism>
<keyword evidence="3" id="KW-1185">Reference proteome</keyword>
<accession>A0ABN7WBF4</accession>
<evidence type="ECO:0000256" key="1">
    <source>
        <dbReference type="SAM" id="Coils"/>
    </source>
</evidence>
<protein>
    <submittedName>
        <fullName evidence="2">6589_t:CDS:1</fullName>
    </submittedName>
</protein>
<comment type="caution">
    <text evidence="2">The sequence shown here is derived from an EMBL/GenBank/DDBJ whole genome shotgun (WGS) entry which is preliminary data.</text>
</comment>
<proteinExistence type="predicted"/>
<dbReference type="Proteomes" id="UP000789901">
    <property type="component" value="Unassembled WGS sequence"/>
</dbReference>
<dbReference type="EMBL" id="CAJVQB010038011">
    <property type="protein sequence ID" value="CAG8825819.1"/>
    <property type="molecule type" value="Genomic_DNA"/>
</dbReference>
<feature type="coiled-coil region" evidence="1">
    <location>
        <begin position="21"/>
        <end position="97"/>
    </location>
</feature>
<evidence type="ECO:0000313" key="3">
    <source>
        <dbReference type="Proteomes" id="UP000789901"/>
    </source>
</evidence>
<reference evidence="2 3" key="1">
    <citation type="submission" date="2021-06" db="EMBL/GenBank/DDBJ databases">
        <authorList>
            <person name="Kallberg Y."/>
            <person name="Tangrot J."/>
            <person name="Rosling A."/>
        </authorList>
    </citation>
    <scope>NUCLEOTIDE SEQUENCE [LARGE SCALE GENOMIC DNA]</scope>
    <source>
        <strain evidence="2 3">120-4 pot B 10/14</strain>
    </source>
</reference>
<evidence type="ECO:0000313" key="2">
    <source>
        <dbReference type="EMBL" id="CAG8825819.1"/>
    </source>
</evidence>